<gene>
    <name evidence="9" type="ORF">GE061_000047</name>
</gene>
<evidence type="ECO:0000256" key="1">
    <source>
        <dbReference type="ARBA" id="ARBA00010843"/>
    </source>
</evidence>
<feature type="domain" description="C2HC/C3H-type" evidence="8">
    <location>
        <begin position="354"/>
        <end position="383"/>
    </location>
</feature>
<evidence type="ECO:0000259" key="8">
    <source>
        <dbReference type="PROSITE" id="PS52027"/>
    </source>
</evidence>
<evidence type="ECO:0000256" key="6">
    <source>
        <dbReference type="PROSITE-ProRule" id="PRU01371"/>
    </source>
</evidence>
<evidence type="ECO:0000256" key="7">
    <source>
        <dbReference type="SAM" id="MobiDB-lite"/>
    </source>
</evidence>
<evidence type="ECO:0000256" key="3">
    <source>
        <dbReference type="ARBA" id="ARBA00022771"/>
    </source>
</evidence>
<dbReference type="PROSITE" id="PS52027">
    <property type="entry name" value="ZF_C2HC_C3H"/>
    <property type="match status" value="2"/>
</dbReference>
<dbReference type="Proteomes" id="UP000466442">
    <property type="component" value="Linkage Group LG1"/>
</dbReference>
<keyword evidence="5" id="KW-0175">Coiled coil</keyword>
<accession>A0A8S9Y5U7</accession>
<dbReference type="PANTHER" id="PTHR14649">
    <property type="entry name" value="ZINC FINGER C2HC DOMAIN-CONTAINING PROTEIN 1C"/>
    <property type="match status" value="1"/>
</dbReference>
<name>A0A8S9Y5U7_APOLU</name>
<evidence type="ECO:0000256" key="2">
    <source>
        <dbReference type="ARBA" id="ARBA00022723"/>
    </source>
</evidence>
<evidence type="ECO:0000256" key="4">
    <source>
        <dbReference type="ARBA" id="ARBA00022833"/>
    </source>
</evidence>
<keyword evidence="10" id="KW-1185">Reference proteome</keyword>
<keyword evidence="3 6" id="KW-0863">Zinc-finger</keyword>
<protein>
    <recommendedName>
        <fullName evidence="8">C2HC/C3H-type domain-containing protein</fullName>
    </recommendedName>
</protein>
<keyword evidence="2" id="KW-0479">Metal-binding</keyword>
<dbReference type="AlphaFoldDB" id="A0A8S9Y5U7"/>
<evidence type="ECO:0000313" key="9">
    <source>
        <dbReference type="EMBL" id="KAF6215716.1"/>
    </source>
</evidence>
<evidence type="ECO:0000313" key="10">
    <source>
        <dbReference type="Proteomes" id="UP000466442"/>
    </source>
</evidence>
<feature type="region of interest" description="Disordered" evidence="7">
    <location>
        <begin position="482"/>
        <end position="526"/>
    </location>
</feature>
<sequence length="526" mass="57716">MKAPPYKGYGVTCELFEYSLRKVSQRGRLADTPTLAVHLLSDLAPPSLPPPQVTTRDGKTLQITQRSVWREWAGRRRAVSQSDSSEGRRFTVALENLAGRLRDPKLRLQNKALELKRDDEKAAGRVRQLFEERRGAGRDKSYPLEPLKRRVVSLDRLNQYKPDSSPKEDTNSERLTKSHKVTSSNRVEVPKRLPNLGGASLQSSYQRPPTPDPVAQAPMDATRRPLAKKPQGQIGSLTRGLGGLKVSTTTNDGLIEPKPVTGLRRPTPISRSADSKLTKLPKPSVGSPVKTADRTTLRENSTNSPKLRDSAVKNDVPAIGSPARSATPASAGSVKTPAKAAEDRPKPVPQPDDGRVPCKICSRLFLPDRIPTHEKICSKSKVKKRKPFDPVKHRLTGTEAEGYIKTVKASLTSKKPAPVKKSNWRKTHEEFVNSIRAAKQAQDYVAKGGKLSDLPPPPPMDTSHYTPCPHCGRKFADAAAQRHIPKCADMRHNKPKPSAAKNSKPSLASKTVARSRAPVGASKIRN</sequence>
<reference evidence="9" key="1">
    <citation type="journal article" date="2021" name="Mol. Ecol. Resour.">
        <title>Apolygus lucorum genome provides insights into omnivorousness and mesophyll feeding.</title>
        <authorList>
            <person name="Liu Y."/>
            <person name="Liu H."/>
            <person name="Wang H."/>
            <person name="Huang T."/>
            <person name="Liu B."/>
            <person name="Yang B."/>
            <person name="Yin L."/>
            <person name="Li B."/>
            <person name="Zhang Y."/>
            <person name="Zhang S."/>
            <person name="Jiang F."/>
            <person name="Zhang X."/>
            <person name="Ren Y."/>
            <person name="Wang B."/>
            <person name="Wang S."/>
            <person name="Lu Y."/>
            <person name="Wu K."/>
            <person name="Fan W."/>
            <person name="Wang G."/>
        </authorList>
    </citation>
    <scope>NUCLEOTIDE SEQUENCE</scope>
    <source>
        <strain evidence="9">12Hb</strain>
    </source>
</reference>
<dbReference type="Pfam" id="PF13913">
    <property type="entry name" value="zf-C2HC_2"/>
    <property type="match status" value="2"/>
</dbReference>
<dbReference type="InterPro" id="IPR049899">
    <property type="entry name" value="Znf_C2HC_C3H"/>
</dbReference>
<dbReference type="GO" id="GO:0008270">
    <property type="term" value="F:zinc ion binding"/>
    <property type="evidence" value="ECO:0007669"/>
    <property type="project" value="UniProtKB-KW"/>
</dbReference>
<feature type="region of interest" description="Disordered" evidence="7">
    <location>
        <begin position="153"/>
        <end position="354"/>
    </location>
</feature>
<comment type="caution">
    <text evidence="9">The sequence shown here is derived from an EMBL/GenBank/DDBJ whole genome shotgun (WGS) entry which is preliminary data.</text>
</comment>
<feature type="compositionally biased region" description="Low complexity" evidence="7">
    <location>
        <begin position="496"/>
        <end position="510"/>
    </location>
</feature>
<dbReference type="InterPro" id="IPR026104">
    <property type="entry name" value="ZNF_C2HC_dom_1C"/>
</dbReference>
<feature type="compositionally biased region" description="Basic and acidic residues" evidence="7">
    <location>
        <begin position="340"/>
        <end position="354"/>
    </location>
</feature>
<dbReference type="PANTHER" id="PTHR14649:SF1">
    <property type="entry name" value="ZINC FINGER C2HC DOMAIN-CONTAINING PROTEIN 1C"/>
    <property type="match status" value="1"/>
</dbReference>
<comment type="similarity">
    <text evidence="1">Belongs to the ZC2HC1 family.</text>
</comment>
<feature type="compositionally biased region" description="Basic and acidic residues" evidence="7">
    <location>
        <begin position="164"/>
        <end position="176"/>
    </location>
</feature>
<feature type="domain" description="C2HC/C3H-type" evidence="8">
    <location>
        <begin position="464"/>
        <end position="493"/>
    </location>
</feature>
<dbReference type="Gene3D" id="3.30.160.60">
    <property type="entry name" value="Classic Zinc Finger"/>
    <property type="match status" value="2"/>
</dbReference>
<keyword evidence="4" id="KW-0862">Zinc</keyword>
<proteinExistence type="inferred from homology"/>
<dbReference type="EMBL" id="WIXP02000001">
    <property type="protein sequence ID" value="KAF6215716.1"/>
    <property type="molecule type" value="Genomic_DNA"/>
</dbReference>
<evidence type="ECO:0000256" key="5">
    <source>
        <dbReference type="ARBA" id="ARBA00023054"/>
    </source>
</evidence>
<organism evidence="9 10">
    <name type="scientific">Apolygus lucorum</name>
    <name type="common">Small green plant bug</name>
    <name type="synonym">Lygocoris lucorum</name>
    <dbReference type="NCBI Taxonomy" id="248454"/>
    <lineage>
        <taxon>Eukaryota</taxon>
        <taxon>Metazoa</taxon>
        <taxon>Ecdysozoa</taxon>
        <taxon>Arthropoda</taxon>
        <taxon>Hexapoda</taxon>
        <taxon>Insecta</taxon>
        <taxon>Pterygota</taxon>
        <taxon>Neoptera</taxon>
        <taxon>Paraneoptera</taxon>
        <taxon>Hemiptera</taxon>
        <taxon>Heteroptera</taxon>
        <taxon>Panheteroptera</taxon>
        <taxon>Cimicomorpha</taxon>
        <taxon>Miridae</taxon>
        <taxon>Mirini</taxon>
        <taxon>Apolygus</taxon>
    </lineage>
</organism>
<dbReference type="OrthoDB" id="10255185at2759"/>